<dbReference type="EMBL" id="CH981524">
    <property type="protein sequence ID" value="EDK42053.1"/>
    <property type="molecule type" value="Genomic_DNA"/>
</dbReference>
<evidence type="ECO:0000256" key="1">
    <source>
        <dbReference type="RuleBase" id="RU367103"/>
    </source>
</evidence>
<evidence type="ECO:0000313" key="5">
    <source>
        <dbReference type="Proteomes" id="UP000001996"/>
    </source>
</evidence>
<evidence type="ECO:0000256" key="2">
    <source>
        <dbReference type="SAM" id="MobiDB-lite"/>
    </source>
</evidence>
<dbReference type="EC" id="2.1.1.225" evidence="1"/>
<comment type="catalytic activity">
    <reaction evidence="1">
        <text>adenosine(4) in tRNA(His) + S-adenosyl-L-methionine = 2'-O-methyladenosine(4) in tRNA(His) + S-adenosyl-L-homocysteine + H(+)</text>
        <dbReference type="Rhea" id="RHEA:43196"/>
        <dbReference type="Rhea" id="RHEA-COMP:10401"/>
        <dbReference type="Rhea" id="RHEA-COMP:10402"/>
        <dbReference type="ChEBI" id="CHEBI:15378"/>
        <dbReference type="ChEBI" id="CHEBI:57856"/>
        <dbReference type="ChEBI" id="CHEBI:59789"/>
        <dbReference type="ChEBI" id="CHEBI:74411"/>
        <dbReference type="ChEBI" id="CHEBI:74477"/>
        <dbReference type="EC" id="2.1.1.225"/>
    </reaction>
</comment>
<reference evidence="4 5" key="1">
    <citation type="journal article" date="2009" name="Nature">
        <title>Evolution of pathogenicity and sexual reproduction in eight Candida genomes.</title>
        <authorList>
            <person name="Butler G."/>
            <person name="Rasmussen M.D."/>
            <person name="Lin M.F."/>
            <person name="Santos M.A."/>
            <person name="Sakthikumar S."/>
            <person name="Munro C.A."/>
            <person name="Rheinbay E."/>
            <person name="Grabherr M."/>
            <person name="Forche A."/>
            <person name="Reedy J.L."/>
            <person name="Agrafioti I."/>
            <person name="Arnaud M.B."/>
            <person name="Bates S."/>
            <person name="Brown A.J."/>
            <person name="Brunke S."/>
            <person name="Costanzo M.C."/>
            <person name="Fitzpatrick D.A."/>
            <person name="de Groot P.W."/>
            <person name="Harris D."/>
            <person name="Hoyer L.L."/>
            <person name="Hube B."/>
            <person name="Klis F.M."/>
            <person name="Kodira C."/>
            <person name="Lennard N."/>
            <person name="Logue M.E."/>
            <person name="Martin R."/>
            <person name="Neiman A.M."/>
            <person name="Nikolaou E."/>
            <person name="Quail M.A."/>
            <person name="Quinn J."/>
            <person name="Santos M.C."/>
            <person name="Schmitzberger F.F."/>
            <person name="Sherlock G."/>
            <person name="Shah P."/>
            <person name="Silverstein K.A."/>
            <person name="Skrzypek M.S."/>
            <person name="Soll D."/>
            <person name="Staggs R."/>
            <person name="Stansfield I."/>
            <person name="Stumpf M.P."/>
            <person name="Sudbery P.E."/>
            <person name="Srikantha T."/>
            <person name="Zeng Q."/>
            <person name="Berman J."/>
            <person name="Berriman M."/>
            <person name="Heitman J."/>
            <person name="Gow N.A."/>
            <person name="Lorenz M.C."/>
            <person name="Birren B.W."/>
            <person name="Kellis M."/>
            <person name="Cuomo C.A."/>
        </authorList>
    </citation>
    <scope>NUCLEOTIDE SEQUENCE [LARGE SCALE GENOMIC DNA]</scope>
    <source>
        <strain evidence="5">ATCC 11503 / BCRC 21390 / CBS 2605 / JCM 1781 / NBRC 1676 / NRRL YB-4239</strain>
    </source>
</reference>
<evidence type="ECO:0000259" key="3">
    <source>
        <dbReference type="Pfam" id="PF05206"/>
    </source>
</evidence>
<gene>
    <name evidence="4" type="ORF">LELG_00231</name>
</gene>
<dbReference type="InParanoid" id="A5DS95"/>
<dbReference type="Pfam" id="PF05206">
    <property type="entry name" value="TRM13"/>
    <property type="match status" value="1"/>
</dbReference>
<keyword evidence="1" id="KW-0863">Zinc-finger</keyword>
<dbReference type="STRING" id="379508.A5DS95"/>
<dbReference type="GO" id="GO:0008270">
    <property type="term" value="F:zinc ion binding"/>
    <property type="evidence" value="ECO:0007669"/>
    <property type="project" value="UniProtKB-KW"/>
</dbReference>
<feature type="domain" description="Methyltransferase TRM13" evidence="3">
    <location>
        <begin position="1"/>
        <end position="306"/>
    </location>
</feature>
<keyword evidence="1" id="KW-0862">Zinc</keyword>
<dbReference type="GeneID" id="5235900"/>
<keyword evidence="1" id="KW-0808">Transferase</keyword>
<dbReference type="Proteomes" id="UP000001996">
    <property type="component" value="Unassembled WGS sequence"/>
</dbReference>
<evidence type="ECO:0000313" key="4">
    <source>
        <dbReference type="EMBL" id="EDK42053.1"/>
    </source>
</evidence>
<dbReference type="VEuPathDB" id="FungiDB:LELG_00231"/>
<comment type="catalytic activity">
    <reaction evidence="1">
        <text>cytidine(4) in tRNA(Pro) + S-adenosyl-L-methionine = 2'-O-methylcytidine(4) in tRNA(Pro) + S-adenosyl-L-homocysteine + H(+)</text>
        <dbReference type="Rhea" id="RHEA:32767"/>
        <dbReference type="Rhea" id="RHEA-COMP:10397"/>
        <dbReference type="Rhea" id="RHEA-COMP:10398"/>
        <dbReference type="ChEBI" id="CHEBI:15378"/>
        <dbReference type="ChEBI" id="CHEBI:57856"/>
        <dbReference type="ChEBI" id="CHEBI:59789"/>
        <dbReference type="ChEBI" id="CHEBI:74495"/>
        <dbReference type="ChEBI" id="CHEBI:82748"/>
        <dbReference type="EC" id="2.1.1.225"/>
    </reaction>
</comment>
<dbReference type="AlphaFoldDB" id="A5DS95"/>
<dbReference type="eggNOG" id="KOG2811">
    <property type="taxonomic scope" value="Eukaryota"/>
</dbReference>
<dbReference type="KEGG" id="lel:PVL30_000227"/>
<dbReference type="PANTHER" id="PTHR12998:SF0">
    <property type="entry name" value="TRNA:M(4)X MODIFICATION ENZYME TRM13 HOMOLOG"/>
    <property type="match status" value="1"/>
</dbReference>
<keyword evidence="1" id="KW-0479">Metal-binding</keyword>
<comment type="similarity">
    <text evidence="1">Belongs to the methyltransferase TRM13 family.</text>
</comment>
<accession>A5DS95</accession>
<feature type="compositionally biased region" description="Basic and acidic residues" evidence="2">
    <location>
        <begin position="210"/>
        <end position="223"/>
    </location>
</feature>
<keyword evidence="1" id="KW-0819">tRNA processing</keyword>
<comment type="function">
    <text evidence="1">tRNA methylase which 2'-O-methylates cytidine(4) in tRNA(Pro) and tRNA(Gly)(GCC), and adenosine(4) in tRNA(His).</text>
</comment>
<dbReference type="OMA" id="ACKIWIN"/>
<keyword evidence="5" id="KW-1185">Reference proteome</keyword>
<dbReference type="OrthoDB" id="258806at2759"/>
<keyword evidence="1" id="KW-0949">S-adenosyl-L-methionine</keyword>
<organism evidence="4 5">
    <name type="scientific">Lodderomyces elongisporus (strain ATCC 11503 / CBS 2605 / JCM 1781 / NBRC 1676 / NRRL YB-4239)</name>
    <name type="common">Yeast</name>
    <name type="synonym">Saccharomyces elongisporus</name>
    <dbReference type="NCBI Taxonomy" id="379508"/>
    <lineage>
        <taxon>Eukaryota</taxon>
        <taxon>Fungi</taxon>
        <taxon>Dikarya</taxon>
        <taxon>Ascomycota</taxon>
        <taxon>Saccharomycotina</taxon>
        <taxon>Pichiomycetes</taxon>
        <taxon>Debaryomycetaceae</taxon>
        <taxon>Candida/Lodderomyces clade</taxon>
        <taxon>Lodderomyces</taxon>
    </lineage>
</organism>
<proteinExistence type="inferred from homology"/>
<keyword evidence="1" id="KW-0489">Methyltransferase</keyword>
<feature type="region of interest" description="Disordered" evidence="2">
    <location>
        <begin position="210"/>
        <end position="256"/>
    </location>
</feature>
<comment type="catalytic activity">
    <reaction evidence="1">
        <text>cytidine(4) in tRNA(Gly)(GCC) + S-adenosyl-L-methionine = 2'-O-methylcytidine(4) in tRNA(Gly)(GCC) + S-adenosyl-L-homocysteine + H(+)</text>
        <dbReference type="Rhea" id="RHEA:43192"/>
        <dbReference type="Rhea" id="RHEA-COMP:10399"/>
        <dbReference type="Rhea" id="RHEA-COMP:10400"/>
        <dbReference type="ChEBI" id="CHEBI:15378"/>
        <dbReference type="ChEBI" id="CHEBI:57856"/>
        <dbReference type="ChEBI" id="CHEBI:59789"/>
        <dbReference type="ChEBI" id="CHEBI:74495"/>
        <dbReference type="ChEBI" id="CHEBI:82748"/>
        <dbReference type="EC" id="2.1.1.225"/>
    </reaction>
</comment>
<dbReference type="InterPro" id="IPR007871">
    <property type="entry name" value="Methyltransferase_TRM13"/>
</dbReference>
<dbReference type="PANTHER" id="PTHR12998">
    <property type="entry name" value="TRNA:M(4)X MODIFICATION ENZYME TRM13 HOMOLOG"/>
    <property type="match status" value="1"/>
</dbReference>
<protein>
    <recommendedName>
        <fullName evidence="1">tRNA:m(4)X modification enzyme TRM13</fullName>
        <ecNumber evidence="1">2.1.1.225</ecNumber>
    </recommendedName>
</protein>
<name>A5DS95_LODEL</name>
<dbReference type="HOGENOM" id="CLU_027610_2_0_1"/>
<feature type="compositionally biased region" description="Polar residues" evidence="2">
    <location>
        <begin position="240"/>
        <end position="256"/>
    </location>
</feature>
<dbReference type="FunCoup" id="A5DS95">
    <property type="interactions" value="437"/>
</dbReference>
<dbReference type="InterPro" id="IPR039044">
    <property type="entry name" value="Trm13"/>
</dbReference>
<sequence>MQQSSLIGNLKRLDMLSQEFFYMEFGCGKGELSRYINQCILEDVKGEKHQKKMEEKNSIKNGEGSHYGYGLIDRGKNRLKADSKIITDSESSESSQILPQIKRSKIDIKDLNVSKFLEDVDYKNVVTVSKHLCGAATDLTLKLLLNSDLFSKDKFAGVLIAMCCRHVCSHDQLLPQSKKYLFDHGFESKQSFNVLKKIVSWAVDAKDDKPTGTKFNEGDESNKCNESNGRTETNARNENNKVNAIDENNPSGLTSKQRQEYGLKARRIIDESRAFAMRSILGEDYNVELFWYIDDNITLENVCLSIVKQKNRMQKIENENSINCDKLFGQN</sequence>
<dbReference type="GO" id="GO:0030488">
    <property type="term" value="P:tRNA methylation"/>
    <property type="evidence" value="ECO:0007669"/>
    <property type="project" value="InterPro"/>
</dbReference>
<dbReference type="GO" id="GO:0106050">
    <property type="term" value="F:tRNA 2'-O-methyltransferase activity"/>
    <property type="evidence" value="ECO:0007669"/>
    <property type="project" value="UniProtKB-UniRule"/>
</dbReference>